<dbReference type="PATRIC" id="fig|361183.4.peg.109"/>
<name>A0A0M4MR68_9SPHN</name>
<dbReference type="OrthoDB" id="7199813at2"/>
<dbReference type="EMBL" id="CP012669">
    <property type="protein sequence ID" value="ALE15420.1"/>
    <property type="molecule type" value="Genomic_DNA"/>
</dbReference>
<reference evidence="2 3" key="1">
    <citation type="submission" date="2015-09" db="EMBL/GenBank/DDBJ databases">
        <title>Complete genome sequence of a benzo[a]pyrene-degrading bacterium Altererythrobacter epoxidivorans CGMCC 1.7731T.</title>
        <authorList>
            <person name="Li Z."/>
            <person name="Cheng H."/>
            <person name="Huo Y."/>
            <person name="Xu X."/>
        </authorList>
    </citation>
    <scope>NUCLEOTIDE SEQUENCE [LARGE SCALE GENOMIC DNA]</scope>
    <source>
        <strain evidence="2 3">CGMCC 1.7731</strain>
    </source>
</reference>
<dbReference type="STRING" id="361183.AMC99_00104"/>
<keyword evidence="3" id="KW-1185">Reference proteome</keyword>
<gene>
    <name evidence="2" type="ORF">AMC99_00104</name>
</gene>
<proteinExistence type="predicted"/>
<evidence type="ECO:0000256" key="1">
    <source>
        <dbReference type="SAM" id="SignalP"/>
    </source>
</evidence>
<keyword evidence="1" id="KW-0732">Signal</keyword>
<accession>A0A0M4MR68</accession>
<feature type="chain" id="PRO_5005798627" evidence="1">
    <location>
        <begin position="24"/>
        <end position="273"/>
    </location>
</feature>
<sequence>MNYRATIGAGLTMLACLTTAASADPGSIDGEEPEMFDDPYTLVCPDGGYESGCARDDIERAVDLDDGYAAGLASDCLYRTRADCRVLASGQIAALALDTTLHWQLLALQPNDGPASEMVVLIEQDGAVPVLLLSHQTEGYFDAPVAVRDGDGRFLLHLPARNRGLGNADLVLMNSRQGWNWTSADAIMRETDRLLPAGFSLASPVGFNLREGSAFALVRREGDPGCCATGGIANIDFEQSDHALSISRVAFTETQVVGETHYDYPGAANGGGQ</sequence>
<dbReference type="KEGG" id="aep:AMC99_00104"/>
<protein>
    <submittedName>
        <fullName evidence="2">Uncharacterized protein</fullName>
    </submittedName>
</protein>
<feature type="signal peptide" evidence="1">
    <location>
        <begin position="1"/>
        <end position="23"/>
    </location>
</feature>
<dbReference type="PROSITE" id="PS51257">
    <property type="entry name" value="PROKAR_LIPOPROTEIN"/>
    <property type="match status" value="1"/>
</dbReference>
<dbReference type="Proteomes" id="UP000057938">
    <property type="component" value="Chromosome"/>
</dbReference>
<organism evidence="2 3">
    <name type="scientific">Altererythrobacter epoxidivorans</name>
    <dbReference type="NCBI Taxonomy" id="361183"/>
    <lineage>
        <taxon>Bacteria</taxon>
        <taxon>Pseudomonadati</taxon>
        <taxon>Pseudomonadota</taxon>
        <taxon>Alphaproteobacteria</taxon>
        <taxon>Sphingomonadales</taxon>
        <taxon>Erythrobacteraceae</taxon>
        <taxon>Altererythrobacter</taxon>
    </lineage>
</organism>
<dbReference type="AlphaFoldDB" id="A0A0M4MR68"/>
<evidence type="ECO:0000313" key="2">
    <source>
        <dbReference type="EMBL" id="ALE15420.1"/>
    </source>
</evidence>
<dbReference type="RefSeq" id="WP_157058211.1">
    <property type="nucleotide sequence ID" value="NZ_CP012669.1"/>
</dbReference>
<evidence type="ECO:0000313" key="3">
    <source>
        <dbReference type="Proteomes" id="UP000057938"/>
    </source>
</evidence>